<dbReference type="InterPro" id="IPR021708">
    <property type="entry name" value="DUF3291"/>
</dbReference>
<name>A0AB39W651_9FLAO</name>
<sequence>MAEYQIAEINIAKMKGVAINDPIMKEFVDNLDSVNELAESSAGFVWRLKDDTNNATSLNPYNDEQIIVNVSVWENVESLENFVYKTFHTEFLKRRKEWFQTFGKVYTAMWWIKKGEFPTLYNAKEKLDYLQENGASEIVFDFRKKFPKPI</sequence>
<organism evidence="2">
    <name type="scientific">Flavobacterium sp. WC2409</name>
    <dbReference type="NCBI Taxonomy" id="3234139"/>
    <lineage>
        <taxon>Bacteria</taxon>
        <taxon>Pseudomonadati</taxon>
        <taxon>Bacteroidota</taxon>
        <taxon>Flavobacteriia</taxon>
        <taxon>Flavobacteriales</taxon>
        <taxon>Flavobacteriaceae</taxon>
        <taxon>Flavobacterium</taxon>
    </lineage>
</organism>
<protein>
    <submittedName>
        <fullName evidence="2">DUF3291 domain-containing protein</fullName>
    </submittedName>
</protein>
<dbReference type="AlphaFoldDB" id="A0AB39W651"/>
<gene>
    <name evidence="2" type="ORF">AB3G34_03120</name>
</gene>
<reference evidence="2" key="1">
    <citation type="submission" date="2024-07" db="EMBL/GenBank/DDBJ databases">
        <authorList>
            <person name="Biller S.J."/>
        </authorList>
    </citation>
    <scope>NUCLEOTIDE SEQUENCE</scope>
    <source>
        <strain evidence="2">WC2409</strain>
    </source>
</reference>
<dbReference type="InterPro" id="IPR011008">
    <property type="entry name" value="Dimeric_a/b-barrel"/>
</dbReference>
<dbReference type="EMBL" id="CP165625">
    <property type="protein sequence ID" value="XDU96103.1"/>
    <property type="molecule type" value="Genomic_DNA"/>
</dbReference>
<evidence type="ECO:0000259" key="1">
    <source>
        <dbReference type="Pfam" id="PF11695"/>
    </source>
</evidence>
<accession>A0AB39W651</accession>
<feature type="domain" description="DUF3291" evidence="1">
    <location>
        <begin position="6"/>
        <end position="144"/>
    </location>
</feature>
<proteinExistence type="predicted"/>
<dbReference type="Pfam" id="PF11695">
    <property type="entry name" value="DUF3291"/>
    <property type="match status" value="1"/>
</dbReference>
<dbReference type="SUPFAM" id="SSF54909">
    <property type="entry name" value="Dimeric alpha+beta barrel"/>
    <property type="match status" value="1"/>
</dbReference>
<dbReference type="RefSeq" id="WP_369753425.1">
    <property type="nucleotide sequence ID" value="NZ_CP165625.1"/>
</dbReference>
<evidence type="ECO:0000313" key="2">
    <source>
        <dbReference type="EMBL" id="XDU96103.1"/>
    </source>
</evidence>